<dbReference type="STRING" id="888743.HMPREF9141_0415"/>
<comment type="caution">
    <text evidence="1">The sequence shown here is derived from an EMBL/GenBank/DDBJ whole genome shotgun (WGS) entry which is preliminary data.</text>
</comment>
<organism evidence="1 2">
    <name type="scientific">Prevotella multiformis DSM 16608</name>
    <dbReference type="NCBI Taxonomy" id="888743"/>
    <lineage>
        <taxon>Bacteria</taxon>
        <taxon>Pseudomonadati</taxon>
        <taxon>Bacteroidota</taxon>
        <taxon>Bacteroidia</taxon>
        <taxon>Bacteroidales</taxon>
        <taxon>Prevotellaceae</taxon>
        <taxon>Prevotella</taxon>
    </lineage>
</organism>
<dbReference type="RefSeq" id="WP_007367953.1">
    <property type="nucleotide sequence ID" value="NZ_GL872283.1"/>
</dbReference>
<keyword evidence="2" id="KW-1185">Reference proteome</keyword>
<gene>
    <name evidence="1" type="ORF">HMPREF9141_0415</name>
</gene>
<proteinExistence type="predicted"/>
<sequence length="341" mass="36439">MATTARNQITIVDLNDAKSVQVYFTATQGFSQGYNPDTHQFSPNYPSSNNVITPKVYETGDANDHLARCSNVKYTIGGTAYTASSGNASYVVGADGTMTIKANLSGNLNVTFEADYTDEDNIVSKIGGSFTIIRNESSGALFQVVLTAPKGNIFDKSVPGDLTVQAQAVRGGVKDDTNVAYGFQQFDIAQGKWVSVAAGRSNGKTLTVKPDDVLNFQTFKCIATDAGGTDKAATAEAIITFEDKTDPYTVELYCPTGDKIVNGTGSTTVNARVWQGGKKIEDENTPAASRKFNYAFAKFDKDGKPQNWNGTTSNIKTGNPITVLAAEVNTKTTLVCEITKK</sequence>
<name>F0F499_9BACT</name>
<reference evidence="1 2" key="1">
    <citation type="submission" date="2011-01" db="EMBL/GenBank/DDBJ databases">
        <authorList>
            <person name="Muzny D."/>
            <person name="Qin X."/>
            <person name="Deng J."/>
            <person name="Jiang H."/>
            <person name="Liu Y."/>
            <person name="Qu J."/>
            <person name="Song X.-Z."/>
            <person name="Zhang L."/>
            <person name="Thornton R."/>
            <person name="Coyle M."/>
            <person name="Francisco L."/>
            <person name="Jackson L."/>
            <person name="Javaid M."/>
            <person name="Korchina V."/>
            <person name="Kovar C."/>
            <person name="Mata R."/>
            <person name="Mathew T."/>
            <person name="Ngo R."/>
            <person name="Nguyen L."/>
            <person name="Nguyen N."/>
            <person name="Okwuonu G."/>
            <person name="Ongeri F."/>
            <person name="Pham C."/>
            <person name="Simmons D."/>
            <person name="Wilczek-Boney K."/>
            <person name="Hale W."/>
            <person name="Jakkamsetti A."/>
            <person name="Pham P."/>
            <person name="Ruth R."/>
            <person name="San Lucas F."/>
            <person name="Warren J."/>
            <person name="Zhang J."/>
            <person name="Zhao Z."/>
            <person name="Zhou C."/>
            <person name="Zhu D."/>
            <person name="Lee S."/>
            <person name="Bess C."/>
            <person name="Blankenburg K."/>
            <person name="Forbes L."/>
            <person name="Fu Q."/>
            <person name="Gubbala S."/>
            <person name="Hirani K."/>
            <person name="Jayaseelan J.C."/>
            <person name="Lara F."/>
            <person name="Munidasa M."/>
            <person name="Palculict T."/>
            <person name="Patil S."/>
            <person name="Pu L.-L."/>
            <person name="Saada N."/>
            <person name="Tang L."/>
            <person name="Weissenberger G."/>
            <person name="Zhu Y."/>
            <person name="Hemphill L."/>
            <person name="Shang Y."/>
            <person name="Youmans B."/>
            <person name="Ayvaz T."/>
            <person name="Ross M."/>
            <person name="Santibanez J."/>
            <person name="Aqrawi P."/>
            <person name="Gross S."/>
            <person name="Joshi V."/>
            <person name="Fowler G."/>
            <person name="Nazareth L."/>
            <person name="Reid J."/>
            <person name="Worley K."/>
            <person name="Petrosino J."/>
            <person name="Highlander S."/>
            <person name="Gibbs R."/>
        </authorList>
    </citation>
    <scope>NUCLEOTIDE SEQUENCE [LARGE SCALE GENOMIC DNA]</scope>
    <source>
        <strain evidence="1 2">DSM 16608</strain>
    </source>
</reference>
<dbReference type="AlphaFoldDB" id="F0F499"/>
<dbReference type="Proteomes" id="UP000005697">
    <property type="component" value="Unassembled WGS sequence"/>
</dbReference>
<protein>
    <submittedName>
        <fullName evidence="1">Uncharacterized protein</fullName>
    </submittedName>
</protein>
<evidence type="ECO:0000313" key="2">
    <source>
        <dbReference type="Proteomes" id="UP000005697"/>
    </source>
</evidence>
<dbReference type="eggNOG" id="ENOG502Z8GM">
    <property type="taxonomic scope" value="Bacteria"/>
</dbReference>
<evidence type="ECO:0000313" key="1">
    <source>
        <dbReference type="EMBL" id="EGC21057.1"/>
    </source>
</evidence>
<accession>F0F499</accession>
<dbReference type="OrthoDB" id="1077085at2"/>
<dbReference type="HOGENOM" id="CLU_063237_0_0_10"/>
<dbReference type="EMBL" id="AEWX01000004">
    <property type="protein sequence ID" value="EGC21057.1"/>
    <property type="molecule type" value="Genomic_DNA"/>
</dbReference>